<accession>A0A2P2Q1R7</accession>
<dbReference type="AlphaFoldDB" id="A0A2P2Q1R7"/>
<name>A0A2P2Q1R7_RHIMU</name>
<evidence type="ECO:0000313" key="1">
    <source>
        <dbReference type="EMBL" id="MBX60921.1"/>
    </source>
</evidence>
<proteinExistence type="predicted"/>
<protein>
    <submittedName>
        <fullName evidence="1">Uncharacterized protein</fullName>
    </submittedName>
</protein>
<dbReference type="EMBL" id="GGEC01080437">
    <property type="protein sequence ID" value="MBX60921.1"/>
    <property type="molecule type" value="Transcribed_RNA"/>
</dbReference>
<reference evidence="1" key="1">
    <citation type="submission" date="2018-02" db="EMBL/GenBank/DDBJ databases">
        <title>Rhizophora mucronata_Transcriptome.</title>
        <authorList>
            <person name="Meera S.P."/>
            <person name="Sreeshan A."/>
            <person name="Augustine A."/>
        </authorList>
    </citation>
    <scope>NUCLEOTIDE SEQUENCE</scope>
    <source>
        <tissue evidence="1">Leaf</tissue>
    </source>
</reference>
<organism evidence="1">
    <name type="scientific">Rhizophora mucronata</name>
    <name type="common">Asiatic mangrove</name>
    <dbReference type="NCBI Taxonomy" id="61149"/>
    <lineage>
        <taxon>Eukaryota</taxon>
        <taxon>Viridiplantae</taxon>
        <taxon>Streptophyta</taxon>
        <taxon>Embryophyta</taxon>
        <taxon>Tracheophyta</taxon>
        <taxon>Spermatophyta</taxon>
        <taxon>Magnoliopsida</taxon>
        <taxon>eudicotyledons</taxon>
        <taxon>Gunneridae</taxon>
        <taxon>Pentapetalae</taxon>
        <taxon>rosids</taxon>
        <taxon>fabids</taxon>
        <taxon>Malpighiales</taxon>
        <taxon>Rhizophoraceae</taxon>
        <taxon>Rhizophora</taxon>
    </lineage>
</organism>
<sequence length="38" mass="4298">MLFGLRVVSDIFTVSISEIISITNYFLVQNLEFFGGKV</sequence>